<proteinExistence type="predicted"/>
<dbReference type="EMBL" id="MCFD01000006">
    <property type="protein sequence ID" value="ORX69920.1"/>
    <property type="molecule type" value="Genomic_DNA"/>
</dbReference>
<comment type="caution">
    <text evidence="2">The sequence shown here is derived from an EMBL/GenBank/DDBJ whole genome shotgun (WGS) entry which is preliminary data.</text>
</comment>
<feature type="region of interest" description="Disordered" evidence="1">
    <location>
        <begin position="291"/>
        <end position="313"/>
    </location>
</feature>
<dbReference type="PANTHER" id="PTHR21541">
    <property type="entry name" value="BTB POZ DOMAIN CONTAINING 12"/>
    <property type="match status" value="1"/>
</dbReference>
<organism evidence="2 3">
    <name type="scientific">Linderina pennispora</name>
    <dbReference type="NCBI Taxonomy" id="61395"/>
    <lineage>
        <taxon>Eukaryota</taxon>
        <taxon>Fungi</taxon>
        <taxon>Fungi incertae sedis</taxon>
        <taxon>Zoopagomycota</taxon>
        <taxon>Kickxellomycotina</taxon>
        <taxon>Kickxellomycetes</taxon>
        <taxon>Kickxellales</taxon>
        <taxon>Kickxellaceae</taxon>
        <taxon>Linderina</taxon>
    </lineage>
</organism>
<reference evidence="2 3" key="1">
    <citation type="submission" date="2016-07" db="EMBL/GenBank/DDBJ databases">
        <title>Pervasive Adenine N6-methylation of Active Genes in Fungi.</title>
        <authorList>
            <consortium name="DOE Joint Genome Institute"/>
            <person name="Mondo S.J."/>
            <person name="Dannebaum R.O."/>
            <person name="Kuo R.C."/>
            <person name="Labutti K."/>
            <person name="Haridas S."/>
            <person name="Kuo A."/>
            <person name="Salamov A."/>
            <person name="Ahrendt S.R."/>
            <person name="Lipzen A."/>
            <person name="Sullivan W."/>
            <person name="Andreopoulos W.B."/>
            <person name="Clum A."/>
            <person name="Lindquist E."/>
            <person name="Daum C."/>
            <person name="Ramamoorthy G.K."/>
            <person name="Gryganskyi A."/>
            <person name="Culley D."/>
            <person name="Magnuson J.K."/>
            <person name="James T.Y."/>
            <person name="O'Malley M.A."/>
            <person name="Stajich J.E."/>
            <person name="Spatafora J.W."/>
            <person name="Visel A."/>
            <person name="Grigoriev I.V."/>
        </authorList>
    </citation>
    <scope>NUCLEOTIDE SEQUENCE [LARGE SCALE GENOMIC DNA]</scope>
    <source>
        <strain evidence="2 3">ATCC 12442</strain>
    </source>
</reference>
<evidence type="ECO:0000256" key="1">
    <source>
        <dbReference type="SAM" id="MobiDB-lite"/>
    </source>
</evidence>
<dbReference type="GeneID" id="63800159"/>
<feature type="region of interest" description="Disordered" evidence="1">
    <location>
        <begin position="126"/>
        <end position="145"/>
    </location>
</feature>
<dbReference type="PANTHER" id="PTHR21541:SF3">
    <property type="entry name" value="STRUCTURE-SPECIFIC ENDONUCLEASE SUBUNIT SLX4"/>
    <property type="match status" value="1"/>
</dbReference>
<evidence type="ECO:0000313" key="3">
    <source>
        <dbReference type="Proteomes" id="UP000193922"/>
    </source>
</evidence>
<dbReference type="Proteomes" id="UP000193922">
    <property type="component" value="Unassembled WGS sequence"/>
</dbReference>
<keyword evidence="3" id="KW-1185">Reference proteome</keyword>
<name>A0A1Y1W8R0_9FUNG</name>
<dbReference type="GO" id="GO:0000712">
    <property type="term" value="P:resolution of meiotic recombination intermediates"/>
    <property type="evidence" value="ECO:0007669"/>
    <property type="project" value="TreeGrafter"/>
</dbReference>
<dbReference type="OrthoDB" id="5576441at2759"/>
<gene>
    <name evidence="2" type="ORF">DL89DRAFT_148851</name>
</gene>
<dbReference type="AlphaFoldDB" id="A0A1Y1W8R0"/>
<protein>
    <submittedName>
        <fullName evidence="2">Uncharacterized protein</fullName>
    </submittedName>
</protein>
<evidence type="ECO:0000313" key="2">
    <source>
        <dbReference type="EMBL" id="ORX69920.1"/>
    </source>
</evidence>
<dbReference type="GO" id="GO:0033557">
    <property type="term" value="C:Slx1-Slx4 complex"/>
    <property type="evidence" value="ECO:0007669"/>
    <property type="project" value="TreeGrafter"/>
</dbReference>
<accession>A0A1Y1W8R0</accession>
<dbReference type="RefSeq" id="XP_040743558.1">
    <property type="nucleotide sequence ID" value="XM_040883511.1"/>
</dbReference>
<sequence length="346" mass="38396">MSFHGMSGSELSEPNAKVGCPLCGKDFSDWDLAARTAHTESCLELDSSGPSAEHVSRKIVEQHPEIELDQYADTFRRLADCPVCGKGWPFRDPSRISHAKQCAARYGVSATDLYSLIDVFKDSLDSSSSLNLPPEKPKQAQAKKPRTIDGWVNQHTGSGQMAVEQGSPSYQHTTKSFAYEIPGDDDFQPTRITVPKRQSRITINRLTKKQQEFMDELDEDLIAAKALSLSLKRNISDSVVSEYPAKKRESKDKKAARLERSDVLACADAQDYIRQRAVALAYLDEELGIVSPKPAESPRNTTSKESGGLWGLSASMTSDHEDCPIFRAYNVGRRKRKGKDKGKEPE</sequence>